<feature type="region of interest" description="Disordered" evidence="5">
    <location>
        <begin position="278"/>
        <end position="298"/>
    </location>
</feature>
<dbReference type="Proteomes" id="UP000693738">
    <property type="component" value="Unassembled WGS sequence"/>
</dbReference>
<accession>A0A8J2IZS1</accession>
<dbReference type="AlphaFoldDB" id="A0A8J2IZS1"/>
<gene>
    <name evidence="7" type="ORF">FEQUK3_LOCUS4804</name>
</gene>
<dbReference type="GO" id="GO:0016020">
    <property type="term" value="C:membrane"/>
    <property type="evidence" value="ECO:0007669"/>
    <property type="project" value="UniProtKB-SubCell"/>
</dbReference>
<dbReference type="Pfam" id="PF04479">
    <property type="entry name" value="RTA1"/>
    <property type="match status" value="1"/>
</dbReference>
<keyword evidence="4 6" id="KW-0472">Membrane</keyword>
<evidence type="ECO:0000256" key="5">
    <source>
        <dbReference type="SAM" id="MobiDB-lite"/>
    </source>
</evidence>
<evidence type="ECO:0000256" key="3">
    <source>
        <dbReference type="ARBA" id="ARBA00022989"/>
    </source>
</evidence>
<comment type="caution">
    <text evidence="7">The sequence shown here is derived from an EMBL/GenBank/DDBJ whole genome shotgun (WGS) entry which is preliminary data.</text>
</comment>
<evidence type="ECO:0000256" key="2">
    <source>
        <dbReference type="ARBA" id="ARBA00022692"/>
    </source>
</evidence>
<evidence type="ECO:0000313" key="7">
    <source>
        <dbReference type="EMBL" id="CAG7559093.1"/>
    </source>
</evidence>
<reference evidence="7" key="1">
    <citation type="submission" date="2021-05" db="EMBL/GenBank/DDBJ databases">
        <authorList>
            <person name="Khan N."/>
        </authorList>
    </citation>
    <scope>NUCLEOTIDE SEQUENCE</scope>
</reference>
<evidence type="ECO:0000256" key="1">
    <source>
        <dbReference type="ARBA" id="ARBA00004141"/>
    </source>
</evidence>
<protein>
    <submittedName>
        <fullName evidence="7">Uncharacterized protein</fullName>
    </submittedName>
</protein>
<comment type="subcellular location">
    <subcellularLocation>
        <location evidence="1">Membrane</location>
        <topology evidence="1">Multi-pass membrane protein</topology>
    </subcellularLocation>
</comment>
<evidence type="ECO:0000313" key="8">
    <source>
        <dbReference type="Proteomes" id="UP000693738"/>
    </source>
</evidence>
<keyword evidence="3 6" id="KW-1133">Transmembrane helix</keyword>
<feature type="transmembrane region" description="Helical" evidence="6">
    <location>
        <begin position="234"/>
        <end position="254"/>
    </location>
</feature>
<feature type="transmembrane region" description="Helical" evidence="6">
    <location>
        <begin position="12"/>
        <end position="31"/>
    </location>
</feature>
<proteinExistence type="predicted"/>
<evidence type="ECO:0000256" key="6">
    <source>
        <dbReference type="SAM" id="Phobius"/>
    </source>
</evidence>
<feature type="transmembrane region" description="Helical" evidence="6">
    <location>
        <begin position="77"/>
        <end position="99"/>
    </location>
</feature>
<dbReference type="InterPro" id="IPR007568">
    <property type="entry name" value="RTA1"/>
</dbReference>
<organism evidence="7 8">
    <name type="scientific">Fusarium equiseti</name>
    <name type="common">Fusarium scirpi</name>
    <dbReference type="NCBI Taxonomy" id="61235"/>
    <lineage>
        <taxon>Eukaryota</taxon>
        <taxon>Fungi</taxon>
        <taxon>Dikarya</taxon>
        <taxon>Ascomycota</taxon>
        <taxon>Pezizomycotina</taxon>
        <taxon>Sordariomycetes</taxon>
        <taxon>Hypocreomycetidae</taxon>
        <taxon>Hypocreales</taxon>
        <taxon>Nectriaceae</taxon>
        <taxon>Fusarium</taxon>
        <taxon>Fusarium incarnatum-equiseti species complex</taxon>
    </lineage>
</organism>
<feature type="transmembrane region" description="Helical" evidence="6">
    <location>
        <begin position="43"/>
        <end position="65"/>
    </location>
</feature>
<dbReference type="PANTHER" id="PTHR31465">
    <property type="entry name" value="PROTEIN RTA1-RELATED"/>
    <property type="match status" value="1"/>
</dbReference>
<feature type="transmembrane region" description="Helical" evidence="6">
    <location>
        <begin position="199"/>
        <end position="222"/>
    </location>
</feature>
<dbReference type="EMBL" id="CAJSTJ010000128">
    <property type="protein sequence ID" value="CAG7559093.1"/>
    <property type="molecule type" value="Genomic_DNA"/>
</dbReference>
<feature type="transmembrane region" description="Helical" evidence="6">
    <location>
        <begin position="155"/>
        <end position="179"/>
    </location>
</feature>
<name>A0A8J2IZS1_FUSEQ</name>
<sequence>MDDLEDFKYYHYDPSFITAIIFLALYAALTLSHTFQLIRYRTFYLIPFFIGCLFETIGYVARAISAKQTPNWALLPYLLQSVLLLLGPTMLAASIYMSLGRLIIFLEADSYCLIPSDMVTKTFIIGDVISFLAQSGGGGMLASAKSKGDQKMGQTIIIIGLAVQLYFFAYFMTILHIFYRRNTAYPTNKSLSSTSWKPFALVLYADSALIMIRSIFRMVEYITGSNGELQSKEVYVYVFDASLMLVTTALFNIYHPGRVIVCFKGDLETSKVDGDSASIPLGKMRQPSQPVLGKPDITPGQYQDRSLESYPTTQHCAQNRTSTVSLQLYHQYRLSLPAQPPSNAWKHERVSEVKV</sequence>
<dbReference type="PANTHER" id="PTHR31465:SF35">
    <property type="entry name" value="RTA1 DOMAIN PROTEIN-RELATED"/>
    <property type="match status" value="1"/>
</dbReference>
<evidence type="ECO:0000256" key="4">
    <source>
        <dbReference type="ARBA" id="ARBA00023136"/>
    </source>
</evidence>
<keyword evidence="2 6" id="KW-0812">Transmembrane</keyword>